<dbReference type="STRING" id="1169540.A0A0G4FM28"/>
<sequence length="456" mass="48649">MVNMCDSAAKGDDDGPCGSNGCQAISRSDNQRDHSSSASPLCYRCKERRAVVRTRDKACSDCFSHELERSFRSALRIDCGVSKGTEVIVGLSGGMGSTTLLHLMLKASTASAAGRRTSFSIHSVVYVNQRVLLPSRCAALGVSAREAESELRAFVEGKGLTFAAVDAGSSVGFDGGGGGGEQQPSLAELMDDLSQQDVSAAEEMMEIIRHRDMCWYGSRCGVSKVVLGTCADQMAKRTLTLTCRGGGASLPLVAGATDNRFAPCGPSFVRPLKGLSAKEVCIYHHLCHMPTFSKNPFFFDPPESAAQPPGGLNNLCGSFLQSLQASFPSTVPIVNKTAQKLRLVRHDGDDDYEPDEHVAAQQGQPLGRVGTGVMGLCCGRCLLCFGVRESDRAKDRICRWSHKQQQVLSLLDGGLRDCLCHSCLRLVSTCTAAAKLASLITRRQPLASTTEAASRG</sequence>
<dbReference type="InParanoid" id="A0A0G4FM28"/>
<dbReference type="GO" id="GO:0002143">
    <property type="term" value="P:tRNA wobble position uridine thiolation"/>
    <property type="evidence" value="ECO:0007669"/>
    <property type="project" value="TreeGrafter"/>
</dbReference>
<accession>A0A0G4FM28</accession>
<dbReference type="GO" id="GO:0016783">
    <property type="term" value="F:sulfurtransferase activity"/>
    <property type="evidence" value="ECO:0007669"/>
    <property type="project" value="TreeGrafter"/>
</dbReference>
<comment type="pathway">
    <text evidence="3">tRNA modification; 5-methoxycarbonylmethyl-2-thiouridine-tRNA biosynthesis.</text>
</comment>
<keyword evidence="5" id="KW-1185">Reference proteome</keyword>
<dbReference type="GO" id="GO:0005829">
    <property type="term" value="C:cytosol"/>
    <property type="evidence" value="ECO:0007669"/>
    <property type="project" value="TreeGrafter"/>
</dbReference>
<comment type="subcellular location">
    <subcellularLocation>
        <location evidence="3">Cytoplasm</location>
    </subcellularLocation>
</comment>
<gene>
    <name evidence="4" type="ORF">Vbra_21387</name>
</gene>
<dbReference type="HAMAP" id="MF_03054">
    <property type="entry name" value="CTU2"/>
    <property type="match status" value="1"/>
</dbReference>
<dbReference type="PANTHER" id="PTHR20882:SF14">
    <property type="entry name" value="CYTOPLASMIC TRNA 2-THIOLATION PROTEIN 2"/>
    <property type="match status" value="1"/>
</dbReference>
<evidence type="ECO:0000256" key="3">
    <source>
        <dbReference type="HAMAP-Rule" id="MF_03054"/>
    </source>
</evidence>
<dbReference type="VEuPathDB" id="CryptoDB:Vbra_21387"/>
<evidence type="ECO:0000313" key="5">
    <source>
        <dbReference type="Proteomes" id="UP000041254"/>
    </source>
</evidence>
<dbReference type="InterPro" id="IPR014729">
    <property type="entry name" value="Rossmann-like_a/b/a_fold"/>
</dbReference>
<reference evidence="4 5" key="1">
    <citation type="submission" date="2014-11" db="EMBL/GenBank/DDBJ databases">
        <authorList>
            <person name="Zhu J."/>
            <person name="Qi W."/>
            <person name="Song R."/>
        </authorList>
    </citation>
    <scope>NUCLEOTIDE SEQUENCE [LARGE SCALE GENOMIC DNA]</scope>
</reference>
<organism evidence="4 5">
    <name type="scientific">Vitrella brassicaformis (strain CCMP3155)</name>
    <dbReference type="NCBI Taxonomy" id="1169540"/>
    <lineage>
        <taxon>Eukaryota</taxon>
        <taxon>Sar</taxon>
        <taxon>Alveolata</taxon>
        <taxon>Colpodellida</taxon>
        <taxon>Vitrellaceae</taxon>
        <taxon>Vitrella</taxon>
    </lineage>
</organism>
<dbReference type="GO" id="GO:0000049">
    <property type="term" value="F:tRNA binding"/>
    <property type="evidence" value="ECO:0007669"/>
    <property type="project" value="InterPro"/>
</dbReference>
<dbReference type="InterPro" id="IPR019407">
    <property type="entry name" value="CTU2"/>
</dbReference>
<dbReference type="Gene3D" id="3.40.50.620">
    <property type="entry name" value="HUPs"/>
    <property type="match status" value="1"/>
</dbReference>
<dbReference type="OMA" id="CHACRNI"/>
<dbReference type="Proteomes" id="UP000041254">
    <property type="component" value="Unassembled WGS sequence"/>
</dbReference>
<keyword evidence="2 3" id="KW-0819">tRNA processing</keyword>
<keyword evidence="1 3" id="KW-0963">Cytoplasm</keyword>
<comment type="similarity">
    <text evidence="3">Belongs to the CTU2/NCS2 family.</text>
</comment>
<dbReference type="EMBL" id="CDMY01000456">
    <property type="protein sequence ID" value="CEM14573.1"/>
    <property type="molecule type" value="Genomic_DNA"/>
</dbReference>
<dbReference type="OrthoDB" id="25129at2759"/>
<dbReference type="GO" id="GO:0032447">
    <property type="term" value="P:protein urmylation"/>
    <property type="evidence" value="ECO:0007669"/>
    <property type="project" value="UniProtKB-UniRule"/>
</dbReference>
<dbReference type="SUPFAM" id="SSF52402">
    <property type="entry name" value="Adenine nucleotide alpha hydrolases-like"/>
    <property type="match status" value="1"/>
</dbReference>
<evidence type="ECO:0000256" key="1">
    <source>
        <dbReference type="ARBA" id="ARBA00022490"/>
    </source>
</evidence>
<evidence type="ECO:0000313" key="4">
    <source>
        <dbReference type="EMBL" id="CEM14573.1"/>
    </source>
</evidence>
<dbReference type="UniPathway" id="UPA00988"/>
<dbReference type="AlphaFoldDB" id="A0A0G4FM28"/>
<dbReference type="GO" id="GO:0016779">
    <property type="term" value="F:nucleotidyltransferase activity"/>
    <property type="evidence" value="ECO:0007669"/>
    <property type="project" value="UniProtKB-UniRule"/>
</dbReference>
<evidence type="ECO:0000256" key="2">
    <source>
        <dbReference type="ARBA" id="ARBA00022694"/>
    </source>
</evidence>
<comment type="function">
    <text evidence="3">Plays a central role in 2-thiolation of mcm(5)S(2)U at tRNA wobble positions of tRNA(Lys), tRNA(Glu) and tRNA(Gln). May act by forming a heterodimer with NCS6/CTU1 that ligates sulfur from thiocarboxylated URM1 onto the uridine of tRNAs at wobble position.</text>
</comment>
<dbReference type="PANTHER" id="PTHR20882">
    <property type="entry name" value="CYTOPLASMIC TRNA 2-THIOLATION PROTEIN 2"/>
    <property type="match status" value="1"/>
</dbReference>
<dbReference type="FunCoup" id="A0A0G4FM28">
    <property type="interactions" value="2"/>
</dbReference>
<proteinExistence type="inferred from homology"/>
<name>A0A0G4FM28_VITBC</name>
<protein>
    <recommendedName>
        <fullName evidence="3">Cytoplasmic tRNA 2-thiolation protein 2</fullName>
    </recommendedName>
</protein>